<dbReference type="InterPro" id="IPR028082">
    <property type="entry name" value="Peripla_BP_I"/>
</dbReference>
<evidence type="ECO:0000256" key="2">
    <source>
        <dbReference type="ARBA" id="ARBA00022729"/>
    </source>
</evidence>
<dbReference type="NCBIfam" id="TIGR01409">
    <property type="entry name" value="TAT_signal_seq"/>
    <property type="match status" value="1"/>
</dbReference>
<evidence type="ECO:0000256" key="1">
    <source>
        <dbReference type="ARBA" id="ARBA00010062"/>
    </source>
</evidence>
<sequence length="381" mass="39969">MPQPTRSSRRRFLYRACALGAAGPLAWPLAARAQTGPVLIGQSLPLSGPMAGVFAGVLAGEKLAIDEYNQRQAGRNQPVELVLLDDAYDPRRTAENAGKFVEQKVAAMFGTVGTAQTAAALKVLTPARMPLIASYTGTPALRTDDFPLYFTTQANYLDESVRIIRHLTTVAHGQVAVLYQDDAFGKSMLPLVQKAAAEAGATVVATQAMEPSGKNAAEAVQAVAQARPQSVVLLVAGPGVVPAIRALRRGVSAAIYTYSLAISAAAVEALGADAVGLAVVRSTPYPWSITQSLAKAFAAAAARRKLAVDYDHYLGYINGRVLTEAARAAGANPTPAAMAAAMEKLGKLDLGGYTLEYGPGRHHGSAFTEITILGPKGRYIR</sequence>
<keyword evidence="6" id="KW-1185">Reference proteome</keyword>
<feature type="chain" id="PRO_5037791439" evidence="3">
    <location>
        <begin position="34"/>
        <end position="381"/>
    </location>
</feature>
<evidence type="ECO:0000313" key="5">
    <source>
        <dbReference type="EMBL" id="QTD45796.1"/>
    </source>
</evidence>
<feature type="domain" description="Leucine-binding protein" evidence="4">
    <location>
        <begin position="38"/>
        <end position="363"/>
    </location>
</feature>
<organism evidence="5 6">
    <name type="scientific">Ottowia testudinis</name>
    <dbReference type="NCBI Taxonomy" id="2816950"/>
    <lineage>
        <taxon>Bacteria</taxon>
        <taxon>Pseudomonadati</taxon>
        <taxon>Pseudomonadota</taxon>
        <taxon>Betaproteobacteria</taxon>
        <taxon>Burkholderiales</taxon>
        <taxon>Comamonadaceae</taxon>
        <taxon>Ottowia</taxon>
    </lineage>
</organism>
<dbReference type="Gene3D" id="3.40.50.2300">
    <property type="match status" value="2"/>
</dbReference>
<gene>
    <name evidence="5" type="ORF">J1M35_02420</name>
</gene>
<accession>A0A975H3Z7</accession>
<keyword evidence="2 3" id="KW-0732">Signal</keyword>
<dbReference type="RefSeq" id="WP_208009551.1">
    <property type="nucleotide sequence ID" value="NZ_CP071796.1"/>
</dbReference>
<dbReference type="InterPro" id="IPR019546">
    <property type="entry name" value="TAT_signal_bac_arc"/>
</dbReference>
<dbReference type="EMBL" id="CP071796">
    <property type="protein sequence ID" value="QTD45796.1"/>
    <property type="molecule type" value="Genomic_DNA"/>
</dbReference>
<name>A0A975H3Z7_9BURK</name>
<dbReference type="PROSITE" id="PS51318">
    <property type="entry name" value="TAT"/>
    <property type="match status" value="1"/>
</dbReference>
<feature type="signal peptide" evidence="3">
    <location>
        <begin position="1"/>
        <end position="33"/>
    </location>
</feature>
<dbReference type="PANTHER" id="PTHR47235:SF1">
    <property type="entry name" value="BLR6548 PROTEIN"/>
    <property type="match status" value="1"/>
</dbReference>
<protein>
    <submittedName>
        <fullName evidence="5">ABC transporter substrate-binding protein</fullName>
    </submittedName>
</protein>
<dbReference type="AlphaFoldDB" id="A0A975H3Z7"/>
<dbReference type="CDD" id="cd06326">
    <property type="entry name" value="PBP1_ABC_ligand_binding-like"/>
    <property type="match status" value="1"/>
</dbReference>
<dbReference type="Proteomes" id="UP000663903">
    <property type="component" value="Chromosome"/>
</dbReference>
<dbReference type="Pfam" id="PF13458">
    <property type="entry name" value="Peripla_BP_6"/>
    <property type="match status" value="1"/>
</dbReference>
<proteinExistence type="inferred from homology"/>
<comment type="similarity">
    <text evidence="1">Belongs to the leucine-binding protein family.</text>
</comment>
<dbReference type="InterPro" id="IPR006311">
    <property type="entry name" value="TAT_signal"/>
</dbReference>
<dbReference type="SUPFAM" id="SSF53822">
    <property type="entry name" value="Periplasmic binding protein-like I"/>
    <property type="match status" value="1"/>
</dbReference>
<evidence type="ECO:0000313" key="6">
    <source>
        <dbReference type="Proteomes" id="UP000663903"/>
    </source>
</evidence>
<reference evidence="5" key="1">
    <citation type="submission" date="2021-03" db="EMBL/GenBank/DDBJ databases">
        <title>Ottowia sp. 27C isolated from the cloaca of a Giant Asian pond turtle (Heosemys grandis).</title>
        <authorList>
            <person name="Spergser J."/>
            <person name="Busse H.-J."/>
        </authorList>
    </citation>
    <scope>NUCLEOTIDE SEQUENCE</scope>
    <source>
        <strain evidence="5">27C</strain>
    </source>
</reference>
<dbReference type="KEGG" id="otd:J1M35_02420"/>
<dbReference type="InterPro" id="IPR028081">
    <property type="entry name" value="Leu-bd"/>
</dbReference>
<dbReference type="PANTHER" id="PTHR47235">
    <property type="entry name" value="BLR6548 PROTEIN"/>
    <property type="match status" value="1"/>
</dbReference>
<evidence type="ECO:0000259" key="4">
    <source>
        <dbReference type="Pfam" id="PF13458"/>
    </source>
</evidence>
<evidence type="ECO:0000256" key="3">
    <source>
        <dbReference type="SAM" id="SignalP"/>
    </source>
</evidence>